<evidence type="ECO:0000256" key="1">
    <source>
        <dbReference type="ARBA" id="ARBA00004141"/>
    </source>
</evidence>
<dbReference type="GO" id="GO:0005886">
    <property type="term" value="C:plasma membrane"/>
    <property type="evidence" value="ECO:0007669"/>
    <property type="project" value="UniProtKB-SubCell"/>
</dbReference>
<dbReference type="InterPro" id="IPR045082">
    <property type="entry name" value="ATP_syn_F0_a_bact/chloroplast"/>
</dbReference>
<protein>
    <recommendedName>
        <fullName evidence="11">ATP synthase subunit a</fullName>
    </recommendedName>
    <alternativeName>
        <fullName evidence="11">ATP synthase F0 sector subunit a</fullName>
    </alternativeName>
    <alternativeName>
        <fullName evidence="11">F-ATPase subunit 6</fullName>
    </alternativeName>
</protein>
<dbReference type="Pfam" id="PF00119">
    <property type="entry name" value="ATP-synt_A"/>
    <property type="match status" value="1"/>
</dbReference>
<dbReference type="OrthoDB" id="9789241at2"/>
<gene>
    <name evidence="11" type="primary">atpB</name>
    <name evidence="12" type="ORF">EDD77_11494</name>
</gene>
<dbReference type="RefSeq" id="WP_058963457.1">
    <property type="nucleotide sequence ID" value="NZ_CABKVM010000014.1"/>
</dbReference>
<dbReference type="GO" id="GO:0046933">
    <property type="term" value="F:proton-transporting ATP synthase activity, rotational mechanism"/>
    <property type="evidence" value="ECO:0007669"/>
    <property type="project" value="UniProtKB-UniRule"/>
</dbReference>
<dbReference type="CDD" id="cd00310">
    <property type="entry name" value="ATP-synt_Fo_a_6"/>
    <property type="match status" value="1"/>
</dbReference>
<evidence type="ECO:0000313" key="12">
    <source>
        <dbReference type="EMBL" id="TCL56140.1"/>
    </source>
</evidence>
<keyword evidence="4 11" id="KW-0138">CF(0)</keyword>
<dbReference type="AlphaFoldDB" id="A0A4R1QXR1"/>
<evidence type="ECO:0000256" key="4">
    <source>
        <dbReference type="ARBA" id="ARBA00022547"/>
    </source>
</evidence>
<dbReference type="InterPro" id="IPR000568">
    <property type="entry name" value="ATP_synth_F0_asu"/>
</dbReference>
<accession>A0A4R1QXR1</accession>
<keyword evidence="11" id="KW-1003">Cell membrane</keyword>
<comment type="function">
    <text evidence="11">Key component of the proton channel; it plays a direct role in the translocation of protons across the membrane.</text>
</comment>
<feature type="transmembrane region" description="Helical" evidence="11">
    <location>
        <begin position="82"/>
        <end position="108"/>
    </location>
</feature>
<organism evidence="12 13">
    <name type="scientific">Allofournierella massiliensis</name>
    <dbReference type="NCBI Taxonomy" id="1650663"/>
    <lineage>
        <taxon>Bacteria</taxon>
        <taxon>Bacillati</taxon>
        <taxon>Bacillota</taxon>
        <taxon>Clostridia</taxon>
        <taxon>Eubacteriales</taxon>
        <taxon>Oscillospiraceae</taxon>
        <taxon>Allofournierella</taxon>
    </lineage>
</organism>
<dbReference type="EMBL" id="SLUM01000014">
    <property type="protein sequence ID" value="TCL56140.1"/>
    <property type="molecule type" value="Genomic_DNA"/>
</dbReference>
<evidence type="ECO:0000256" key="3">
    <source>
        <dbReference type="ARBA" id="ARBA00022448"/>
    </source>
</evidence>
<name>A0A4R1QXR1_9FIRM</name>
<comment type="caution">
    <text evidence="12">The sequence shown here is derived from an EMBL/GenBank/DDBJ whole genome shotgun (WGS) entry which is preliminary data.</text>
</comment>
<dbReference type="GO" id="GO:0042777">
    <property type="term" value="P:proton motive force-driven plasma membrane ATP synthesis"/>
    <property type="evidence" value="ECO:0007669"/>
    <property type="project" value="TreeGrafter"/>
</dbReference>
<dbReference type="Proteomes" id="UP000295184">
    <property type="component" value="Unassembled WGS sequence"/>
</dbReference>
<proteinExistence type="inferred from homology"/>
<reference evidence="12 13" key="1">
    <citation type="submission" date="2019-03" db="EMBL/GenBank/DDBJ databases">
        <title>Genomic Encyclopedia of Type Strains, Phase IV (KMG-IV): sequencing the most valuable type-strain genomes for metagenomic binning, comparative biology and taxonomic classification.</title>
        <authorList>
            <person name="Goeker M."/>
        </authorList>
    </citation>
    <scope>NUCLEOTIDE SEQUENCE [LARGE SCALE GENOMIC DNA]</scope>
    <source>
        <strain evidence="12 13">DSM 100451</strain>
    </source>
</reference>
<keyword evidence="10 11" id="KW-0066">ATP synthesis</keyword>
<comment type="similarity">
    <text evidence="2 11">Belongs to the ATPase A chain family.</text>
</comment>
<feature type="transmembrane region" description="Helical" evidence="11">
    <location>
        <begin position="207"/>
        <end position="226"/>
    </location>
</feature>
<keyword evidence="9 11" id="KW-0472">Membrane</keyword>
<sequence>MNVSINGPQIYWESSWSVPLLGKLQITASLVDAWIILVLIGVLCWWLGRGLTVENISKKQAVAELLVTTCQNFVNGNMGEKYAYFAPFIGALFSYSALCSLSSLVGLYPATSDLSTELSWALLVFVMITYTKIRTNGVGGYLKGFTTPIPVFTPFNIISELATPISMAFRHFGNIMSGGVISTLVYAALAVLSQAVFGLLPGALGEILSLIPLFQLGIPAILSVYFDLFSSLMQAFIFCMLTMLYIANAAQTDE</sequence>
<feature type="transmembrane region" description="Helical" evidence="11">
    <location>
        <begin position="114"/>
        <end position="133"/>
    </location>
</feature>
<dbReference type="PANTHER" id="PTHR42823">
    <property type="entry name" value="ATP SYNTHASE SUBUNIT A, CHLOROPLASTIC"/>
    <property type="match status" value="1"/>
</dbReference>
<dbReference type="GO" id="GO:0045259">
    <property type="term" value="C:proton-transporting ATP synthase complex"/>
    <property type="evidence" value="ECO:0007669"/>
    <property type="project" value="UniProtKB-KW"/>
</dbReference>
<dbReference type="HAMAP" id="MF_01393">
    <property type="entry name" value="ATP_synth_a_bact"/>
    <property type="match status" value="1"/>
</dbReference>
<dbReference type="STRING" id="1650663.GCA_001486665_00979"/>
<feature type="transmembrane region" description="Helical" evidence="11">
    <location>
        <begin position="175"/>
        <end position="200"/>
    </location>
</feature>
<keyword evidence="3 11" id="KW-0813">Transport</keyword>
<evidence type="ECO:0000256" key="7">
    <source>
        <dbReference type="ARBA" id="ARBA00022989"/>
    </source>
</evidence>
<evidence type="ECO:0000256" key="6">
    <source>
        <dbReference type="ARBA" id="ARBA00022781"/>
    </source>
</evidence>
<dbReference type="InterPro" id="IPR035908">
    <property type="entry name" value="F0_ATP_A_sf"/>
</dbReference>
<feature type="transmembrane region" description="Helical" evidence="11">
    <location>
        <begin position="232"/>
        <end position="250"/>
    </location>
</feature>
<dbReference type="SUPFAM" id="SSF81336">
    <property type="entry name" value="F1F0 ATP synthase subunit A"/>
    <property type="match status" value="1"/>
</dbReference>
<dbReference type="PANTHER" id="PTHR42823:SF3">
    <property type="entry name" value="ATP SYNTHASE SUBUNIT A, CHLOROPLASTIC"/>
    <property type="match status" value="1"/>
</dbReference>
<evidence type="ECO:0000256" key="11">
    <source>
        <dbReference type="HAMAP-Rule" id="MF_01393"/>
    </source>
</evidence>
<evidence type="ECO:0000256" key="10">
    <source>
        <dbReference type="ARBA" id="ARBA00023310"/>
    </source>
</evidence>
<keyword evidence="7 11" id="KW-1133">Transmembrane helix</keyword>
<evidence type="ECO:0000256" key="8">
    <source>
        <dbReference type="ARBA" id="ARBA00023065"/>
    </source>
</evidence>
<keyword evidence="5 11" id="KW-0812">Transmembrane</keyword>
<evidence type="ECO:0000256" key="5">
    <source>
        <dbReference type="ARBA" id="ARBA00022692"/>
    </source>
</evidence>
<evidence type="ECO:0000256" key="2">
    <source>
        <dbReference type="ARBA" id="ARBA00006810"/>
    </source>
</evidence>
<keyword evidence="6 11" id="KW-0375">Hydrogen ion transport</keyword>
<keyword evidence="8 11" id="KW-0406">Ion transport</keyword>
<evidence type="ECO:0000256" key="9">
    <source>
        <dbReference type="ARBA" id="ARBA00023136"/>
    </source>
</evidence>
<feature type="transmembrane region" description="Helical" evidence="11">
    <location>
        <begin position="26"/>
        <end position="48"/>
    </location>
</feature>
<comment type="subcellular location">
    <subcellularLocation>
        <location evidence="11">Cell membrane</location>
        <topology evidence="11">Multi-pass membrane protein</topology>
    </subcellularLocation>
    <subcellularLocation>
        <location evidence="1">Membrane</location>
        <topology evidence="1">Multi-pass membrane protein</topology>
    </subcellularLocation>
</comment>
<evidence type="ECO:0000313" key="13">
    <source>
        <dbReference type="Proteomes" id="UP000295184"/>
    </source>
</evidence>
<dbReference type="Gene3D" id="1.20.120.220">
    <property type="entry name" value="ATP synthase, F0 complex, subunit A"/>
    <property type="match status" value="1"/>
</dbReference>